<dbReference type="Proteomes" id="UP000663827">
    <property type="component" value="Unassembled WGS sequence"/>
</dbReference>
<feature type="compositionally biased region" description="Basic and acidic residues" evidence="1">
    <location>
        <begin position="652"/>
        <end position="668"/>
    </location>
</feature>
<evidence type="ECO:0000259" key="2">
    <source>
        <dbReference type="PROSITE" id="PS00028"/>
    </source>
</evidence>
<name>A0A8H3E275_9AGAM</name>
<evidence type="ECO:0000313" key="3">
    <source>
        <dbReference type="EMBL" id="CAE7159675.1"/>
    </source>
</evidence>
<evidence type="ECO:0000313" key="4">
    <source>
        <dbReference type="Proteomes" id="UP000663827"/>
    </source>
</evidence>
<dbReference type="AlphaFoldDB" id="A0A8H3E275"/>
<sequence>MSFWLGSSAPCSNPSLAWSMGNGGKGRILIKFPLPLDNGWYKEQPCTAFRCFQHRKERGGFTHEFIVLELLDGSICRIERMGDPDARFDALSPRGSVAHDIAQCFRPDELDQACLDSSEIIAKVELPYEYDLIDVLKICRAIHEGEETRNYTLQVFNCYFFSLAIQVCLTRLVADWEDQESSERWIFQINKEIAALPNMSLNSPLRDRSVIFRVYCALFPGNGNHDSENRLLEDIKTWLHFWITWGIKRDVEYRINNTLWHSTIDSGLNQLVEDKMKKVVVNFLGFRSLSGLFTLNDLKKTSALIDLKLKLMLDLIKLLDTVDMPRDSTLNPGCRPLRSKKINGANTHHQALPELSFNESQPEATRNSQDFLVDWKWIARQLWAWLLQITVIMCGVNLFAPRKDSVMCSMLDEQLESMTKELEHPKMAEHLKLERFSKQLNALSKKKPAIWSRNSNPWIDICHCIAPRLSVNSWTAASKENEIYEPNLYISFCSEAREVEGAWLGSAETIQSELIETLSRVWQSIRDDPPVDLSGPGYCGRFFFTNGAGETTLILPERLSSSEEVKVFISDALSSGEIDKGVRHVKCSLCKNKRAARIWEIKPSNLERHICTHFGIKGYKCIVPDCSMQFTTKDQWKKHIEKKHPALAGPSTKEKHPGGRGRNEQAHG</sequence>
<gene>
    <name evidence="3" type="ORF">RDB_LOCUS97723</name>
</gene>
<feature type="region of interest" description="Disordered" evidence="1">
    <location>
        <begin position="642"/>
        <end position="668"/>
    </location>
</feature>
<protein>
    <recommendedName>
        <fullName evidence="2">C2H2-type domain-containing protein</fullName>
    </recommendedName>
</protein>
<dbReference type="PROSITE" id="PS00028">
    <property type="entry name" value="ZINC_FINGER_C2H2_1"/>
    <property type="match status" value="1"/>
</dbReference>
<organism evidence="3 4">
    <name type="scientific">Rhizoctonia solani</name>
    <dbReference type="NCBI Taxonomy" id="456999"/>
    <lineage>
        <taxon>Eukaryota</taxon>
        <taxon>Fungi</taxon>
        <taxon>Dikarya</taxon>
        <taxon>Basidiomycota</taxon>
        <taxon>Agaricomycotina</taxon>
        <taxon>Agaricomycetes</taxon>
        <taxon>Cantharellales</taxon>
        <taxon>Ceratobasidiaceae</taxon>
        <taxon>Rhizoctonia</taxon>
    </lineage>
</organism>
<dbReference type="InterPro" id="IPR036236">
    <property type="entry name" value="Znf_C2H2_sf"/>
</dbReference>
<comment type="caution">
    <text evidence="3">The sequence shown here is derived from an EMBL/GenBank/DDBJ whole genome shotgun (WGS) entry which is preliminary data.</text>
</comment>
<accession>A0A8H3E275</accession>
<reference evidence="3" key="1">
    <citation type="submission" date="2021-01" db="EMBL/GenBank/DDBJ databases">
        <authorList>
            <person name="Kaushik A."/>
        </authorList>
    </citation>
    <scope>NUCLEOTIDE SEQUENCE</scope>
    <source>
        <strain evidence="3">AG5</strain>
    </source>
</reference>
<dbReference type="Gene3D" id="3.30.160.60">
    <property type="entry name" value="Classic Zinc Finger"/>
    <property type="match status" value="1"/>
</dbReference>
<dbReference type="SMART" id="SM00355">
    <property type="entry name" value="ZnF_C2H2"/>
    <property type="match status" value="1"/>
</dbReference>
<feature type="domain" description="C2H2-type" evidence="2">
    <location>
        <begin position="621"/>
        <end position="644"/>
    </location>
</feature>
<dbReference type="SUPFAM" id="SSF57667">
    <property type="entry name" value="beta-beta-alpha zinc fingers"/>
    <property type="match status" value="1"/>
</dbReference>
<evidence type="ECO:0000256" key="1">
    <source>
        <dbReference type="SAM" id="MobiDB-lite"/>
    </source>
</evidence>
<dbReference type="InterPro" id="IPR013087">
    <property type="entry name" value="Znf_C2H2_type"/>
</dbReference>
<dbReference type="EMBL" id="CAJNJQ010002054">
    <property type="protein sequence ID" value="CAE7159675.1"/>
    <property type="molecule type" value="Genomic_DNA"/>
</dbReference>
<proteinExistence type="predicted"/>